<accession>A0A1G5H5P5</accession>
<reference evidence="3" key="1">
    <citation type="submission" date="2016-10" db="EMBL/GenBank/DDBJ databases">
        <authorList>
            <person name="Varghese N."/>
            <person name="Submissions S."/>
        </authorList>
    </citation>
    <scope>NUCLEOTIDE SEQUENCE [LARGE SCALE GENOMIC DNA]</scope>
    <source>
        <strain evidence="3">BL9</strain>
    </source>
</reference>
<dbReference type="InterPro" id="IPR029261">
    <property type="entry name" value="Transposase_Znf"/>
</dbReference>
<evidence type="ECO:0000313" key="2">
    <source>
        <dbReference type="EMBL" id="SCY59123.1"/>
    </source>
</evidence>
<gene>
    <name evidence="2" type="ORF">SAMN05720606_106231</name>
</gene>
<name>A0A1G5H5P5_9BACL</name>
<feature type="domain" description="Transposase IS204/IS1001/IS1096/IS1165 zinc-finger" evidence="1">
    <location>
        <begin position="40"/>
        <end position="85"/>
    </location>
</feature>
<protein>
    <submittedName>
        <fullName evidence="2">Zinc-finger of transposase IS204/IS1001/IS1096/IS1165</fullName>
    </submittedName>
</protein>
<proteinExistence type="predicted"/>
<evidence type="ECO:0000313" key="3">
    <source>
        <dbReference type="Proteomes" id="UP000198538"/>
    </source>
</evidence>
<keyword evidence="2" id="KW-0862">Zinc</keyword>
<keyword evidence="3" id="KW-1185">Reference proteome</keyword>
<dbReference type="GO" id="GO:0008270">
    <property type="term" value="F:zinc ion binding"/>
    <property type="evidence" value="ECO:0007669"/>
    <property type="project" value="UniProtKB-KW"/>
</dbReference>
<evidence type="ECO:0000259" key="1">
    <source>
        <dbReference type="Pfam" id="PF14690"/>
    </source>
</evidence>
<dbReference type="Pfam" id="PF14690">
    <property type="entry name" value="Zn_ribbon_ISL3"/>
    <property type="match status" value="1"/>
</dbReference>
<organism evidence="2 3">
    <name type="scientific">Paenibacillus polysaccharolyticus</name>
    <dbReference type="NCBI Taxonomy" id="582692"/>
    <lineage>
        <taxon>Bacteria</taxon>
        <taxon>Bacillati</taxon>
        <taxon>Bacillota</taxon>
        <taxon>Bacilli</taxon>
        <taxon>Bacillales</taxon>
        <taxon>Paenibacillaceae</taxon>
        <taxon>Paenibacillus</taxon>
    </lineage>
</organism>
<dbReference type="Proteomes" id="UP000198538">
    <property type="component" value="Unassembled WGS sequence"/>
</dbReference>
<sequence>MHNQYTDILLDLPEVRVVQVLEMDAQTIHMEVAPTDYTQPCPLCLSAYAVIRKGSNRVRKIRHRSMCSKRLYLLAPVIRLFCNACQAGFVWHYAFVGPGKRYSFAFKQQAIYTAAASTVQQSATIHELDSPNPIPALACRGK</sequence>
<keyword evidence="2" id="KW-0863">Zinc-finger</keyword>
<dbReference type="AlphaFoldDB" id="A0A1G5H5P5"/>
<keyword evidence="2" id="KW-0479">Metal-binding</keyword>
<dbReference type="STRING" id="582692.SAMN05720606_106231"/>
<dbReference type="EMBL" id="FMVM01000006">
    <property type="protein sequence ID" value="SCY59123.1"/>
    <property type="molecule type" value="Genomic_DNA"/>
</dbReference>